<reference evidence="1" key="1">
    <citation type="submission" date="2023-03" db="EMBL/GenBank/DDBJ databases">
        <title>Massive genome expansion in bonnet fungi (Mycena s.s.) driven by repeated elements and novel gene families across ecological guilds.</title>
        <authorList>
            <consortium name="Lawrence Berkeley National Laboratory"/>
            <person name="Harder C.B."/>
            <person name="Miyauchi S."/>
            <person name="Viragh M."/>
            <person name="Kuo A."/>
            <person name="Thoen E."/>
            <person name="Andreopoulos B."/>
            <person name="Lu D."/>
            <person name="Skrede I."/>
            <person name="Drula E."/>
            <person name="Henrissat B."/>
            <person name="Morin E."/>
            <person name="Kohler A."/>
            <person name="Barry K."/>
            <person name="LaButti K."/>
            <person name="Morin E."/>
            <person name="Salamov A."/>
            <person name="Lipzen A."/>
            <person name="Mereny Z."/>
            <person name="Hegedus B."/>
            <person name="Baldrian P."/>
            <person name="Stursova M."/>
            <person name="Weitz H."/>
            <person name="Taylor A."/>
            <person name="Grigoriev I.V."/>
            <person name="Nagy L.G."/>
            <person name="Martin F."/>
            <person name="Kauserud H."/>
        </authorList>
    </citation>
    <scope>NUCLEOTIDE SEQUENCE</scope>
    <source>
        <strain evidence="1">CBHHK182m</strain>
    </source>
</reference>
<gene>
    <name evidence="1" type="ORF">B0H16DRAFT_665143</name>
</gene>
<dbReference type="Proteomes" id="UP001215598">
    <property type="component" value="Unassembled WGS sequence"/>
</dbReference>
<keyword evidence="2" id="KW-1185">Reference proteome</keyword>
<evidence type="ECO:0000313" key="1">
    <source>
        <dbReference type="EMBL" id="KAJ7757467.1"/>
    </source>
</evidence>
<accession>A0AAD7NDI0</accession>
<dbReference type="EMBL" id="JARKIB010000044">
    <property type="protein sequence ID" value="KAJ7757467.1"/>
    <property type="molecule type" value="Genomic_DNA"/>
</dbReference>
<comment type="caution">
    <text evidence="1">The sequence shown here is derived from an EMBL/GenBank/DDBJ whole genome shotgun (WGS) entry which is preliminary data.</text>
</comment>
<evidence type="ECO:0008006" key="3">
    <source>
        <dbReference type="Google" id="ProtNLM"/>
    </source>
</evidence>
<proteinExistence type="predicted"/>
<name>A0AAD7NDI0_9AGAR</name>
<dbReference type="AlphaFoldDB" id="A0AAD7NDI0"/>
<organism evidence="1 2">
    <name type="scientific">Mycena metata</name>
    <dbReference type="NCBI Taxonomy" id="1033252"/>
    <lineage>
        <taxon>Eukaryota</taxon>
        <taxon>Fungi</taxon>
        <taxon>Dikarya</taxon>
        <taxon>Basidiomycota</taxon>
        <taxon>Agaricomycotina</taxon>
        <taxon>Agaricomycetes</taxon>
        <taxon>Agaricomycetidae</taxon>
        <taxon>Agaricales</taxon>
        <taxon>Marasmiineae</taxon>
        <taxon>Mycenaceae</taxon>
        <taxon>Mycena</taxon>
    </lineage>
</organism>
<protein>
    <recommendedName>
        <fullName evidence="3">F-box domain-containing protein</fullName>
    </recommendedName>
</protein>
<sequence length="246" mass="27442">METPSSVLQLPTEIWLQIFSDSNFLILGSERDGVPRSLLLLDRGKFASSPKTVPLAYLERQEALRTLSQTCRALRAILFTLLWERVQACFDSKNGQTTWHANVANVLLRSCKALVKTENLFIARHVRVVSVSLSWHKIAVVAPLFAQCLEALPNLDTLHILYLESKWAGTIDTAFADKELPGVRTIILPRGAYGILAACPNAHDVSCTDERGTQLFDTLVECCSEVERLQGFQLTTVKLKSLSKPY</sequence>
<evidence type="ECO:0000313" key="2">
    <source>
        <dbReference type="Proteomes" id="UP001215598"/>
    </source>
</evidence>